<dbReference type="InterPro" id="IPR039353">
    <property type="entry name" value="TF_Adf1"/>
</dbReference>
<dbReference type="Pfam" id="PF10545">
    <property type="entry name" value="MADF_DNA_bdg"/>
    <property type="match status" value="1"/>
</dbReference>
<dbReference type="GO" id="GO:0005634">
    <property type="term" value="C:nucleus"/>
    <property type="evidence" value="ECO:0007669"/>
    <property type="project" value="UniProtKB-SubCell"/>
</dbReference>
<evidence type="ECO:0000313" key="4">
    <source>
        <dbReference type="EMBL" id="JAQ10154.1"/>
    </source>
</evidence>
<dbReference type="GO" id="GO:0003677">
    <property type="term" value="F:DNA binding"/>
    <property type="evidence" value="ECO:0007669"/>
    <property type="project" value="InterPro"/>
</dbReference>
<protein>
    <recommendedName>
        <fullName evidence="6">Transcription factor Adf-1</fullName>
    </recommendedName>
</protein>
<proteinExistence type="predicted"/>
<dbReference type="PROSITE" id="PS51029">
    <property type="entry name" value="MADF"/>
    <property type="match status" value="1"/>
</dbReference>
<gene>
    <name evidence="4" type="ORF">g.54395</name>
    <name evidence="5" type="ORF">g.54396</name>
</gene>
<organism evidence="5">
    <name type="scientific">Lygus hesperus</name>
    <name type="common">Western plant bug</name>
    <dbReference type="NCBI Taxonomy" id="30085"/>
    <lineage>
        <taxon>Eukaryota</taxon>
        <taxon>Metazoa</taxon>
        <taxon>Ecdysozoa</taxon>
        <taxon>Arthropoda</taxon>
        <taxon>Hexapoda</taxon>
        <taxon>Insecta</taxon>
        <taxon>Pterygota</taxon>
        <taxon>Neoptera</taxon>
        <taxon>Paraneoptera</taxon>
        <taxon>Hemiptera</taxon>
        <taxon>Heteroptera</taxon>
        <taxon>Panheteroptera</taxon>
        <taxon>Cimicomorpha</taxon>
        <taxon>Miridae</taxon>
        <taxon>Mirini</taxon>
        <taxon>Lygus</taxon>
    </lineage>
</organism>
<dbReference type="EMBL" id="GDHC01000637">
    <property type="protein sequence ID" value="JAQ17992.1"/>
    <property type="molecule type" value="Transcribed_RNA"/>
</dbReference>
<dbReference type="PANTHER" id="PTHR12243">
    <property type="entry name" value="MADF DOMAIN TRANSCRIPTION FACTOR"/>
    <property type="match status" value="1"/>
</dbReference>
<feature type="non-terminal residue" evidence="5">
    <location>
        <position position="1"/>
    </location>
</feature>
<dbReference type="PANTHER" id="PTHR12243:SF67">
    <property type="entry name" value="COREPRESSOR OF PANGOLIN, ISOFORM A-RELATED"/>
    <property type="match status" value="1"/>
</dbReference>
<dbReference type="GO" id="GO:0006357">
    <property type="term" value="P:regulation of transcription by RNA polymerase II"/>
    <property type="evidence" value="ECO:0007669"/>
    <property type="project" value="TreeGrafter"/>
</dbReference>
<dbReference type="AlphaFoldDB" id="A0A146MG16"/>
<sequence>RLWRPFYVVIKLTPTIAQYNSIYELLTSRSVFLMSGPGIVRSLEPEDLIDAVRRRPVVYDERLTRTNRTAVEDAWIDISHQLGCDVQTCKLKWHDLRNTYLRLRKRKFGNPASTSQPHHYFELMGFLDSEANREKDIDDMMERAKKAQNVDSTVKPDAEMADADPLKATSHRSRFLLSSVGFLPKNINRTGVIEAVTSDSAEYDSDLHFFLSLLPLMKQLSPQDNLDIRIQIQSVLKRKLFPDS</sequence>
<keyword evidence="1" id="KW-0539">Nucleus</keyword>
<evidence type="ECO:0000256" key="1">
    <source>
        <dbReference type="PROSITE-ProRule" id="PRU00371"/>
    </source>
</evidence>
<dbReference type="InterPro" id="IPR004210">
    <property type="entry name" value="BESS_motif"/>
</dbReference>
<evidence type="ECO:0000259" key="3">
    <source>
        <dbReference type="PROSITE" id="PS51031"/>
    </source>
</evidence>
<comment type="subcellular location">
    <subcellularLocation>
        <location evidence="1">Nucleus</location>
    </subcellularLocation>
</comment>
<dbReference type="PROSITE" id="PS51031">
    <property type="entry name" value="BESS"/>
    <property type="match status" value="1"/>
</dbReference>
<evidence type="ECO:0000313" key="5">
    <source>
        <dbReference type="EMBL" id="JAQ17992.1"/>
    </source>
</evidence>
<dbReference type="GO" id="GO:0005667">
    <property type="term" value="C:transcription regulator complex"/>
    <property type="evidence" value="ECO:0007669"/>
    <property type="project" value="TreeGrafter"/>
</dbReference>
<reference evidence="5" key="1">
    <citation type="journal article" date="2016" name="Gigascience">
        <title>De novo construction of an expanded transcriptome assembly for the western tarnished plant bug, Lygus hesperus.</title>
        <authorList>
            <person name="Tassone E.E."/>
            <person name="Geib S.M."/>
            <person name="Hall B."/>
            <person name="Fabrick J.A."/>
            <person name="Brent C.S."/>
            <person name="Hull J.J."/>
        </authorList>
    </citation>
    <scope>NUCLEOTIDE SEQUENCE</scope>
</reference>
<dbReference type="InterPro" id="IPR006578">
    <property type="entry name" value="MADF-dom"/>
</dbReference>
<feature type="domain" description="MADF" evidence="2">
    <location>
        <begin position="47"/>
        <end position="132"/>
    </location>
</feature>
<dbReference type="Pfam" id="PF02944">
    <property type="entry name" value="BESS"/>
    <property type="match status" value="1"/>
</dbReference>
<name>A0A146MG16_LYGHE</name>
<dbReference type="SMART" id="SM00595">
    <property type="entry name" value="MADF"/>
    <property type="match status" value="1"/>
</dbReference>
<evidence type="ECO:0008006" key="6">
    <source>
        <dbReference type="Google" id="ProtNLM"/>
    </source>
</evidence>
<evidence type="ECO:0000259" key="2">
    <source>
        <dbReference type="PROSITE" id="PS51029"/>
    </source>
</evidence>
<dbReference type="EMBL" id="GDHC01008475">
    <property type="protein sequence ID" value="JAQ10154.1"/>
    <property type="molecule type" value="Transcribed_RNA"/>
</dbReference>
<accession>A0A146MG16</accession>
<feature type="domain" description="BESS" evidence="3">
    <location>
        <begin position="203"/>
        <end position="242"/>
    </location>
</feature>